<dbReference type="PANTHER" id="PTHR30069">
    <property type="entry name" value="TONB-DEPENDENT OUTER MEMBRANE RECEPTOR"/>
    <property type="match status" value="1"/>
</dbReference>
<dbReference type="Gene3D" id="2.40.170.20">
    <property type="entry name" value="TonB-dependent receptor, beta-barrel domain"/>
    <property type="match status" value="1"/>
</dbReference>
<gene>
    <name evidence="8" type="ORF">IRI77_17590</name>
</gene>
<keyword evidence="5" id="KW-0472">Membrane</keyword>
<comment type="subcellular location">
    <subcellularLocation>
        <location evidence="1">Cell outer membrane</location>
        <topology evidence="1">Multi-pass membrane protein</topology>
    </subcellularLocation>
</comment>
<dbReference type="GO" id="GO:0044718">
    <property type="term" value="P:siderophore transmembrane transport"/>
    <property type="evidence" value="ECO:0007669"/>
    <property type="project" value="TreeGrafter"/>
</dbReference>
<dbReference type="SUPFAM" id="SSF49452">
    <property type="entry name" value="Starch-binding domain-like"/>
    <property type="match status" value="1"/>
</dbReference>
<keyword evidence="8" id="KW-0645">Protease</keyword>
<dbReference type="GO" id="GO:0009279">
    <property type="term" value="C:cell outer membrane"/>
    <property type="evidence" value="ECO:0007669"/>
    <property type="project" value="UniProtKB-SubCell"/>
</dbReference>
<evidence type="ECO:0000259" key="7">
    <source>
        <dbReference type="Pfam" id="PF25183"/>
    </source>
</evidence>
<dbReference type="GO" id="GO:0004180">
    <property type="term" value="F:carboxypeptidase activity"/>
    <property type="evidence" value="ECO:0007669"/>
    <property type="project" value="UniProtKB-KW"/>
</dbReference>
<keyword evidence="3" id="KW-1134">Transmembrane beta strand</keyword>
<dbReference type="RefSeq" id="WP_194453339.1">
    <property type="nucleotide sequence ID" value="NZ_CP063849.1"/>
</dbReference>
<dbReference type="InterPro" id="IPR013784">
    <property type="entry name" value="Carb-bd-like_fold"/>
</dbReference>
<evidence type="ECO:0000256" key="4">
    <source>
        <dbReference type="ARBA" id="ARBA00022692"/>
    </source>
</evidence>
<evidence type="ECO:0000256" key="5">
    <source>
        <dbReference type="ARBA" id="ARBA00023136"/>
    </source>
</evidence>
<evidence type="ECO:0000313" key="9">
    <source>
        <dbReference type="Proteomes" id="UP000593892"/>
    </source>
</evidence>
<dbReference type="InterPro" id="IPR039426">
    <property type="entry name" value="TonB-dep_rcpt-like"/>
</dbReference>
<evidence type="ECO:0000256" key="3">
    <source>
        <dbReference type="ARBA" id="ARBA00022452"/>
    </source>
</evidence>
<keyword evidence="4" id="KW-0812">Transmembrane</keyword>
<keyword evidence="2" id="KW-0813">Transport</keyword>
<keyword evidence="8" id="KW-0378">Hydrolase</keyword>
<dbReference type="Gene3D" id="2.170.130.10">
    <property type="entry name" value="TonB-dependent receptor, plug domain"/>
    <property type="match status" value="1"/>
</dbReference>
<dbReference type="SUPFAM" id="SSF56935">
    <property type="entry name" value="Porins"/>
    <property type="match status" value="1"/>
</dbReference>
<name>A0A7S7NXN2_PALFE</name>
<dbReference type="GO" id="GO:0015344">
    <property type="term" value="F:siderophore uptake transmembrane transporter activity"/>
    <property type="evidence" value="ECO:0007669"/>
    <property type="project" value="TreeGrafter"/>
</dbReference>
<dbReference type="InterPro" id="IPR057601">
    <property type="entry name" value="Oar-like_b-barrel"/>
</dbReference>
<keyword evidence="8" id="KW-0121">Carboxypeptidase</keyword>
<reference evidence="8 9" key="1">
    <citation type="submission" date="2020-10" db="EMBL/GenBank/DDBJ databases">
        <title>Complete genome sequence of Paludibaculum fermentans P105T, a facultatively anaerobic acidobacterium capable of dissimilatory Fe(III) reduction.</title>
        <authorList>
            <person name="Dedysh S.N."/>
            <person name="Beletsky A.V."/>
            <person name="Kulichevskaya I.S."/>
            <person name="Mardanov A.V."/>
            <person name="Ravin N.V."/>
        </authorList>
    </citation>
    <scope>NUCLEOTIDE SEQUENCE [LARGE SCALE GENOMIC DNA]</scope>
    <source>
        <strain evidence="8 9">P105</strain>
    </source>
</reference>
<evidence type="ECO:0000256" key="6">
    <source>
        <dbReference type="ARBA" id="ARBA00023237"/>
    </source>
</evidence>
<accession>A0A7S7NXN2</accession>
<dbReference type="KEGG" id="pfer:IRI77_17590"/>
<sequence>MLHVRVTRLLIVGLLFAFCLMAQRDLGTIAGTVTDPQGGVIPNAKVTIKEEATGLTYDLTTNSSGEFARPALKPGNYTVTAEATGFRRVAQQNVVLVGGDRVAVPMSLPVGNVSESVEVSAQAPLLQTETTTLGADLGRRAVSELPLGGQRTFSFLARLSPGVVPAEGGARDAVGGGFSANGVRSNGQNNFLLNGVDNNVNVIDFLNQTAFVVGPSVEAIGEMRVLTNGYNAEYGRGAGGVVNVNLKSGTNEVHGVLFEILQNDKINANRWEYNKAGKPRGPFKQNQYGAAIGAPIIKNKLFIFGDYQGTRITSSGGSIQNLGYGGFYTIPTAAMRQGDFSKLLGSSVGTDANGNNIVANQIFDPKSNATVNGQLIRTPFTGNMIPSSRFDPAAAKLMGLFPNENQPVKAGVTPFNDYFASTAGRQNTDQGDGRVDYRLSDKDSLFGSLSWQNTNKFNEPFLPGALDGTPFNAVTEEDLSRNAQLSYTRVWNPSIVSETRVGFSRLVTSRVGANPDKDLFKEFGIGGYNPMTALNGGLPQMQFSTGYTQIGANDWLPSKEYSNVWDFIQNVSIMKGHHSYKFGAEYRPIKFPFFQVPYPHGEMNFNRNETAYPSATGTQGALNTLTGDDYASFLLGNINNGRVSTNNFISSEKVAWAFYFQDDWKLTPKLTLNIGMRYELFSPIGEKFARQSNFVYDNLTLFIPKGKDQDAPLPPNFPTAFPNVKVSRGEVDKYMIPWDKTNFAPRIGLAYNWRDNTVIRLGYGAFYGGEENQGGNPNRGESVPFNQSTDLARPTSAIFDVNPFFTNGLAGGFPSNVFSLNAPVSFRGVAVNFRNSLVHKWNFAVQRQLPWQSSLEIAYVGNHQAHQLFQPDWNACANIGTTSSTMQGCSTALRPTPYIGGISGTASFGFGDYHGMTTKFDKRYSNGLMLMASYTYGHALANTGTTLSGSTGFGTLDPRNYSSSYSTAAWDIRHNFVSNFTYEIPFGKGKTYGTHMNTVVNALVGNWQANGILTLRTGQPFTLRSNGCQGIWNSCMPDLVAGQDPQAAPTGGRNPDKWFNTAAVTAPASLTGGNLGLQSNTGPAGRTLDFSLFKDFAFTERIKLQFRAEGTNVANTPQFGIPDNNRQNSTFGVINSTNSGTERHMQFALRLQF</sequence>
<keyword evidence="6" id="KW-0998">Cell outer membrane</keyword>
<dbReference type="Gene3D" id="2.60.40.1120">
    <property type="entry name" value="Carboxypeptidase-like, regulatory domain"/>
    <property type="match status" value="1"/>
</dbReference>
<dbReference type="PANTHER" id="PTHR30069:SF46">
    <property type="entry name" value="OAR PROTEIN"/>
    <property type="match status" value="1"/>
</dbReference>
<evidence type="ECO:0000256" key="2">
    <source>
        <dbReference type="ARBA" id="ARBA00022448"/>
    </source>
</evidence>
<evidence type="ECO:0000313" key="8">
    <source>
        <dbReference type="EMBL" id="QOY91685.1"/>
    </source>
</evidence>
<dbReference type="InterPro" id="IPR037066">
    <property type="entry name" value="Plug_dom_sf"/>
</dbReference>
<proteinExistence type="predicted"/>
<dbReference type="Pfam" id="PF13620">
    <property type="entry name" value="CarboxypepD_reg"/>
    <property type="match status" value="1"/>
</dbReference>
<organism evidence="8 9">
    <name type="scientific">Paludibaculum fermentans</name>
    <dbReference type="NCBI Taxonomy" id="1473598"/>
    <lineage>
        <taxon>Bacteria</taxon>
        <taxon>Pseudomonadati</taxon>
        <taxon>Acidobacteriota</taxon>
        <taxon>Terriglobia</taxon>
        <taxon>Bryobacterales</taxon>
        <taxon>Bryobacteraceae</taxon>
        <taxon>Paludibaculum</taxon>
    </lineage>
</organism>
<evidence type="ECO:0000256" key="1">
    <source>
        <dbReference type="ARBA" id="ARBA00004571"/>
    </source>
</evidence>
<dbReference type="GO" id="GO:0030246">
    <property type="term" value="F:carbohydrate binding"/>
    <property type="evidence" value="ECO:0007669"/>
    <property type="project" value="InterPro"/>
</dbReference>
<dbReference type="Pfam" id="PF25183">
    <property type="entry name" value="OMP_b-brl_4"/>
    <property type="match status" value="1"/>
</dbReference>
<protein>
    <submittedName>
        <fullName evidence="8">Carboxypeptidase regulatory-like domain-containing protein</fullName>
    </submittedName>
</protein>
<feature type="domain" description="TonB-dependent transporter Oar-like beta-barrel" evidence="7">
    <location>
        <begin position="246"/>
        <end position="1146"/>
    </location>
</feature>
<dbReference type="AlphaFoldDB" id="A0A7S7NXN2"/>
<dbReference type="InterPro" id="IPR036942">
    <property type="entry name" value="Beta-barrel_TonB_sf"/>
</dbReference>
<dbReference type="Proteomes" id="UP000593892">
    <property type="component" value="Chromosome"/>
</dbReference>
<keyword evidence="9" id="KW-1185">Reference proteome</keyword>
<dbReference type="EMBL" id="CP063849">
    <property type="protein sequence ID" value="QOY91685.1"/>
    <property type="molecule type" value="Genomic_DNA"/>
</dbReference>